<evidence type="ECO:0000313" key="3">
    <source>
        <dbReference type="Proteomes" id="UP000218231"/>
    </source>
</evidence>
<dbReference type="AlphaFoldDB" id="A0A2A2M5A9"/>
<dbReference type="Proteomes" id="UP000218231">
    <property type="component" value="Unassembled WGS sequence"/>
</dbReference>
<organism evidence="2 3">
    <name type="scientific">Diploscapter pachys</name>
    <dbReference type="NCBI Taxonomy" id="2018661"/>
    <lineage>
        <taxon>Eukaryota</taxon>
        <taxon>Metazoa</taxon>
        <taxon>Ecdysozoa</taxon>
        <taxon>Nematoda</taxon>
        <taxon>Chromadorea</taxon>
        <taxon>Rhabditida</taxon>
        <taxon>Rhabditina</taxon>
        <taxon>Rhabditomorpha</taxon>
        <taxon>Rhabditoidea</taxon>
        <taxon>Rhabditidae</taxon>
        <taxon>Diploscapter</taxon>
    </lineage>
</organism>
<protein>
    <submittedName>
        <fullName evidence="2">Uncharacterized protein</fullName>
    </submittedName>
</protein>
<feature type="compositionally biased region" description="Pro residues" evidence="1">
    <location>
        <begin position="94"/>
        <end position="109"/>
    </location>
</feature>
<feature type="region of interest" description="Disordered" evidence="1">
    <location>
        <begin position="63"/>
        <end position="115"/>
    </location>
</feature>
<dbReference type="EMBL" id="LIAE01004832">
    <property type="protein sequence ID" value="PAV93650.1"/>
    <property type="molecule type" value="Genomic_DNA"/>
</dbReference>
<name>A0A2A2M5A9_9BILA</name>
<accession>A0A2A2M5A9</accession>
<evidence type="ECO:0000313" key="2">
    <source>
        <dbReference type="EMBL" id="PAV93650.1"/>
    </source>
</evidence>
<keyword evidence="3" id="KW-1185">Reference proteome</keyword>
<proteinExistence type="predicted"/>
<gene>
    <name evidence="2" type="ORF">WR25_00445</name>
</gene>
<sequence>MQGNRLRAIGGGFLAGLAQGEHQAAGGHALDILQHLASLVGVDGRAEAHHKADLVLPGRAAVLGEGGQGHQQPQQRASEPHRRPARPACGWRPAPVPAPVRWPACAPPPARRHTG</sequence>
<comment type="caution">
    <text evidence="2">The sequence shown here is derived from an EMBL/GenBank/DDBJ whole genome shotgun (WGS) entry which is preliminary data.</text>
</comment>
<reference evidence="2 3" key="1">
    <citation type="journal article" date="2017" name="Curr. Biol.">
        <title>Genome architecture and evolution of a unichromosomal asexual nematode.</title>
        <authorList>
            <person name="Fradin H."/>
            <person name="Zegar C."/>
            <person name="Gutwein M."/>
            <person name="Lucas J."/>
            <person name="Kovtun M."/>
            <person name="Corcoran D."/>
            <person name="Baugh L.R."/>
            <person name="Kiontke K."/>
            <person name="Gunsalus K."/>
            <person name="Fitch D.H."/>
            <person name="Piano F."/>
        </authorList>
    </citation>
    <scope>NUCLEOTIDE SEQUENCE [LARGE SCALE GENOMIC DNA]</scope>
    <source>
        <strain evidence="2">PF1309</strain>
    </source>
</reference>
<evidence type="ECO:0000256" key="1">
    <source>
        <dbReference type="SAM" id="MobiDB-lite"/>
    </source>
</evidence>